<name>A0A6C0D186_9ZZZZ</name>
<reference evidence="1" key="1">
    <citation type="journal article" date="2020" name="Nature">
        <title>Giant virus diversity and host interactions through global metagenomics.</title>
        <authorList>
            <person name="Schulz F."/>
            <person name="Roux S."/>
            <person name="Paez-Espino D."/>
            <person name="Jungbluth S."/>
            <person name="Walsh D.A."/>
            <person name="Denef V.J."/>
            <person name="McMahon K.D."/>
            <person name="Konstantinidis K.T."/>
            <person name="Eloe-Fadrosh E.A."/>
            <person name="Kyrpides N.C."/>
            <person name="Woyke T."/>
        </authorList>
    </citation>
    <scope>NUCLEOTIDE SEQUENCE</scope>
    <source>
        <strain evidence="1">GVMAG-M-3300023174-104</strain>
    </source>
</reference>
<evidence type="ECO:0000313" key="1">
    <source>
        <dbReference type="EMBL" id="QHT10192.1"/>
    </source>
</evidence>
<dbReference type="InterPro" id="IPR043882">
    <property type="entry name" value="DUF5850"/>
</dbReference>
<accession>A0A6C0D186</accession>
<organism evidence="1">
    <name type="scientific">viral metagenome</name>
    <dbReference type="NCBI Taxonomy" id="1070528"/>
    <lineage>
        <taxon>unclassified sequences</taxon>
        <taxon>metagenomes</taxon>
        <taxon>organismal metagenomes</taxon>
    </lineage>
</organism>
<sequence length="420" mass="44576">MTTPISQTICQKGPLVILTLMVLGLLFERIGVKADVIEPFWGGIQFSSQARLDAQDADGNSIANGIQRSLFLPPPTNPTPPGTLQTLTNPQSQCPVCPPCGKTTTEESTIKKTPLAEKYSRSSSSCLQNDGIAGTFRAQNPEDANIPLYRQGDSLDFVQVPGNYQSNPPPRFSNESIGATVRYNIPSSKNLAFDPKNPLPYAQMIERPKVKENFADGSFDYSKGPSQTAINQANKVQQNFGTTKVSDTLESQLPPVSMASCQAAAGKGQAVSNDQPNISYDRFMVANISRQRAGSDYIRGDIPVIPQLPVLDKNSFVMFRPSNGPEVLNSGAMQALGATGGTFADTVALKFQGSGNSSNTGAGGVFAPLATSAQGQQGANPAALQKTLDAVTSSVGHQAKPKYSMALGDTTQSTFTSMQL</sequence>
<proteinExistence type="predicted"/>
<dbReference type="AlphaFoldDB" id="A0A6C0D186"/>
<protein>
    <submittedName>
        <fullName evidence="1">Uncharacterized protein</fullName>
    </submittedName>
</protein>
<dbReference type="Pfam" id="PF19168">
    <property type="entry name" value="DUF5850"/>
    <property type="match status" value="1"/>
</dbReference>
<dbReference type="EMBL" id="MN739518">
    <property type="protein sequence ID" value="QHT10192.1"/>
    <property type="molecule type" value="Genomic_DNA"/>
</dbReference>